<dbReference type="GO" id="GO:0004494">
    <property type="term" value="F:methylmalonyl-CoA mutase activity"/>
    <property type="evidence" value="ECO:0007669"/>
    <property type="project" value="InterPro"/>
</dbReference>
<dbReference type="Proteomes" id="UP001317532">
    <property type="component" value="Chromosome"/>
</dbReference>
<feature type="domain" description="Methylmalonyl-CoA mutase alpha/beta chain catalytic" evidence="2">
    <location>
        <begin position="38"/>
        <end position="551"/>
    </location>
</feature>
<dbReference type="EMBL" id="AP025523">
    <property type="protein sequence ID" value="BDE05023.1"/>
    <property type="molecule type" value="Genomic_DNA"/>
</dbReference>
<evidence type="ECO:0000256" key="1">
    <source>
        <dbReference type="ARBA" id="ARBA00023235"/>
    </source>
</evidence>
<dbReference type="SUPFAM" id="SSF51703">
    <property type="entry name" value="Cobalamin (vitamin B12)-dependent enzymes"/>
    <property type="match status" value="1"/>
</dbReference>
<gene>
    <name evidence="3" type="ORF">WPS_02990</name>
</gene>
<keyword evidence="1" id="KW-0413">Isomerase</keyword>
<name>A0AAN2C8J2_UNVUL</name>
<accession>A0AAN2C8J2</accession>
<dbReference type="AlphaFoldDB" id="A0AAN2C8J2"/>
<sequence>MQTPEKIRSVAGDREQWEQLTLLSFMERRPEARPVFRTLGGLPHERVYTPEHIALDYGRDLGFPGAFPYTRGPYPTMYRAQPWTMRQIAGFGTADDTNARFRYLIAQGQTGISTDFDMPTLMGYDSDDVRSEGEVGREGVAIDSVDDMHDLYADIDLEKISVSMTINPSAWILFAMYLTVADERGFDRNKLSGTIQNDIIKEYVSQKEWVYPPRPAMRIVRDSIVYSTQNLPRYNPVNVSGYHTREAGSTAIQEVAFTLAAGMAYVEDVVRAGVDVDDFAPRLSFFFVSQIDFLEEVAKFRAARRVWARLMKERFGAKKAESMRLRFHCQTAGVSCTAREPLNNIARTAIEGLAAVLGGAQSLHTNGYDEALSIPSEAAMKIALRTQQIIAEETGVVGTIDPLAGSYAVESLTNRIEQGCFDYFAEIDKRGGVVKCIEDNFFQIELADAAYDLHRRKDAGERHVVGVTKYRDDSANPHVELHHVDEGAANRQLARLAKTRAKRDGAAVQRALDEIVRVAQTDENIMPSTLAAVKARATGGEIINALRPVFGTYVETPVF</sequence>
<keyword evidence="4" id="KW-1185">Reference proteome</keyword>
<dbReference type="PANTHER" id="PTHR48101">
    <property type="entry name" value="METHYLMALONYL-COA MUTASE, MITOCHONDRIAL-RELATED"/>
    <property type="match status" value="1"/>
</dbReference>
<dbReference type="PANTHER" id="PTHR48101:SF1">
    <property type="entry name" value="METHYLMALONYL-COA MUTASE, LARGE SUBUNIT"/>
    <property type="match status" value="1"/>
</dbReference>
<proteinExistence type="predicted"/>
<dbReference type="InterPro" id="IPR016176">
    <property type="entry name" value="Cbl-dep_enz_cat"/>
</dbReference>
<dbReference type="Gene3D" id="3.20.20.240">
    <property type="entry name" value="Methylmalonyl-CoA mutase"/>
    <property type="match status" value="1"/>
</dbReference>
<dbReference type="KEGG" id="vab:WPS_02990"/>
<dbReference type="InterPro" id="IPR006099">
    <property type="entry name" value="MeMalonylCoA_mutase_a/b_cat"/>
</dbReference>
<protein>
    <submittedName>
        <fullName evidence="3">Methylmalonyl-CoA mutase</fullName>
    </submittedName>
</protein>
<evidence type="ECO:0000313" key="4">
    <source>
        <dbReference type="Proteomes" id="UP001317532"/>
    </source>
</evidence>
<dbReference type="GO" id="GO:0031419">
    <property type="term" value="F:cobalamin binding"/>
    <property type="evidence" value="ECO:0007669"/>
    <property type="project" value="InterPro"/>
</dbReference>
<dbReference type="RefSeq" id="WP_405054981.1">
    <property type="nucleotide sequence ID" value="NZ_AP025523.1"/>
</dbReference>
<reference evidence="3 4" key="1">
    <citation type="journal article" date="2022" name="ISME Commun">
        <title>Vulcanimicrobium alpinus gen. nov. sp. nov., the first cultivated representative of the candidate phylum 'Eremiobacterota', is a metabolically versatile aerobic anoxygenic phototroph.</title>
        <authorList>
            <person name="Yabe S."/>
            <person name="Muto K."/>
            <person name="Abe K."/>
            <person name="Yokota A."/>
            <person name="Staudigel H."/>
            <person name="Tebo B.M."/>
        </authorList>
    </citation>
    <scope>NUCLEOTIDE SEQUENCE [LARGE SCALE GENOMIC DNA]</scope>
    <source>
        <strain evidence="3 4">WC8-2</strain>
    </source>
</reference>
<dbReference type="InterPro" id="IPR006098">
    <property type="entry name" value="MMCoA_mutase_a_cat"/>
</dbReference>
<organism evidence="3 4">
    <name type="scientific">Vulcanimicrobium alpinum</name>
    <dbReference type="NCBI Taxonomy" id="3016050"/>
    <lineage>
        <taxon>Bacteria</taxon>
        <taxon>Bacillati</taxon>
        <taxon>Vulcanimicrobiota</taxon>
        <taxon>Vulcanimicrobiia</taxon>
        <taxon>Vulcanimicrobiales</taxon>
        <taxon>Vulcanimicrobiaceae</taxon>
        <taxon>Vulcanimicrobium</taxon>
    </lineage>
</organism>
<dbReference type="Pfam" id="PF01642">
    <property type="entry name" value="MM_CoA_mutase"/>
    <property type="match status" value="1"/>
</dbReference>
<dbReference type="NCBIfam" id="TIGR00641">
    <property type="entry name" value="acid_CoA_mut_N"/>
    <property type="match status" value="1"/>
</dbReference>
<evidence type="ECO:0000313" key="3">
    <source>
        <dbReference type="EMBL" id="BDE05023.1"/>
    </source>
</evidence>
<evidence type="ECO:0000259" key="2">
    <source>
        <dbReference type="Pfam" id="PF01642"/>
    </source>
</evidence>